<organism evidence="2 3">
    <name type="scientific">Candidatus Mediterraneibacter gallistercoris</name>
    <dbReference type="NCBI Taxonomy" id="2838671"/>
    <lineage>
        <taxon>Bacteria</taxon>
        <taxon>Bacillati</taxon>
        <taxon>Bacillota</taxon>
        <taxon>Clostridia</taxon>
        <taxon>Lachnospirales</taxon>
        <taxon>Lachnospiraceae</taxon>
        <taxon>Mediterraneibacter</taxon>
    </lineage>
</organism>
<name>A0A9D2P498_9FIRM</name>
<gene>
    <name evidence="2" type="ORF">H9756_05175</name>
</gene>
<proteinExistence type="predicted"/>
<evidence type="ECO:0000313" key="3">
    <source>
        <dbReference type="Proteomes" id="UP000823895"/>
    </source>
</evidence>
<dbReference type="Proteomes" id="UP000823895">
    <property type="component" value="Unassembled WGS sequence"/>
</dbReference>
<evidence type="ECO:0000256" key="1">
    <source>
        <dbReference type="SAM" id="Phobius"/>
    </source>
</evidence>
<accession>A0A9D2P498</accession>
<sequence length="266" mass="29799">MLGKLIKYDLKSAARIFILLHAVYLFICFMARFFYMNRLSFRDVTEPLVLSLVLFFSLMTLLISALMIFTWMQVAFRFYRNLFSKEGYLSWTLPISGPQHLWAKIISGYILMAADLIIIAAGILLLVTGSNVTTAYSTVADTVTNELGFSVGTFALILFIACLVSAISSVIMTYFSVAVGQLFPSHRVLGAIAAYFITSTVVQILSVILMVLFGCFPGYRTYTLQGSALTDYLLKLLMISTVLMLVITVIQYIATHYIMKKKINLI</sequence>
<feature type="transmembrane region" description="Helical" evidence="1">
    <location>
        <begin position="106"/>
        <end position="127"/>
    </location>
</feature>
<feature type="transmembrane region" description="Helical" evidence="1">
    <location>
        <begin position="12"/>
        <end position="35"/>
    </location>
</feature>
<dbReference type="AlphaFoldDB" id="A0A9D2P498"/>
<keyword evidence="1" id="KW-0812">Transmembrane</keyword>
<comment type="caution">
    <text evidence="2">The sequence shown here is derived from an EMBL/GenBank/DDBJ whole genome shotgun (WGS) entry which is preliminary data.</text>
</comment>
<evidence type="ECO:0000313" key="2">
    <source>
        <dbReference type="EMBL" id="HJC43061.1"/>
    </source>
</evidence>
<reference evidence="2" key="2">
    <citation type="submission" date="2021-04" db="EMBL/GenBank/DDBJ databases">
        <authorList>
            <person name="Gilroy R."/>
        </authorList>
    </citation>
    <scope>NUCLEOTIDE SEQUENCE</scope>
    <source>
        <strain evidence="2">CHK165-2605</strain>
    </source>
</reference>
<feature type="transmembrane region" description="Helical" evidence="1">
    <location>
        <begin position="47"/>
        <end position="72"/>
    </location>
</feature>
<feature type="transmembrane region" description="Helical" evidence="1">
    <location>
        <begin position="188"/>
        <end position="212"/>
    </location>
</feature>
<protein>
    <submittedName>
        <fullName evidence="2">Uncharacterized protein</fullName>
    </submittedName>
</protein>
<feature type="transmembrane region" description="Helical" evidence="1">
    <location>
        <begin position="232"/>
        <end position="254"/>
    </location>
</feature>
<keyword evidence="1" id="KW-1133">Transmembrane helix</keyword>
<keyword evidence="1" id="KW-0472">Membrane</keyword>
<feature type="transmembrane region" description="Helical" evidence="1">
    <location>
        <begin position="147"/>
        <end position="176"/>
    </location>
</feature>
<dbReference type="EMBL" id="DWWI01000108">
    <property type="protein sequence ID" value="HJC43061.1"/>
    <property type="molecule type" value="Genomic_DNA"/>
</dbReference>
<reference evidence="2" key="1">
    <citation type="journal article" date="2021" name="PeerJ">
        <title>Extensive microbial diversity within the chicken gut microbiome revealed by metagenomics and culture.</title>
        <authorList>
            <person name="Gilroy R."/>
            <person name="Ravi A."/>
            <person name="Getino M."/>
            <person name="Pursley I."/>
            <person name="Horton D.L."/>
            <person name="Alikhan N.F."/>
            <person name="Baker D."/>
            <person name="Gharbi K."/>
            <person name="Hall N."/>
            <person name="Watson M."/>
            <person name="Adriaenssens E.M."/>
            <person name="Foster-Nyarko E."/>
            <person name="Jarju S."/>
            <person name="Secka A."/>
            <person name="Antonio M."/>
            <person name="Oren A."/>
            <person name="Chaudhuri R.R."/>
            <person name="La Ragione R."/>
            <person name="Hildebrand F."/>
            <person name="Pallen M.J."/>
        </authorList>
    </citation>
    <scope>NUCLEOTIDE SEQUENCE</scope>
    <source>
        <strain evidence="2">CHK165-2605</strain>
    </source>
</reference>